<comment type="similarity">
    <text evidence="1">Belongs to the arginase family.</text>
</comment>
<dbReference type="AlphaFoldDB" id="A0A1M4SGT9"/>
<proteinExistence type="inferred from homology"/>
<dbReference type="Proteomes" id="UP000184128">
    <property type="component" value="Unassembled WGS sequence"/>
</dbReference>
<evidence type="ECO:0000313" key="3">
    <source>
        <dbReference type="Proteomes" id="UP000184128"/>
    </source>
</evidence>
<dbReference type="Pfam" id="PF00491">
    <property type="entry name" value="Arginase"/>
    <property type="match status" value="1"/>
</dbReference>
<dbReference type="GO" id="GO:0033389">
    <property type="term" value="P:putrescine biosynthetic process from arginine, via agmatine"/>
    <property type="evidence" value="ECO:0007669"/>
    <property type="project" value="TreeGrafter"/>
</dbReference>
<sequence>MIFMENITFFHMNEKDFSNKIYKELYTKRIDLFDLRETYIMCHLDVLEEISKRLPVHRKDCLYYLGNGNYHYLTLVLLKRMSEPFTLVTFDHHNDAGDFPFPDTISCGSWIQTAIETLPLMKRVIVIGADRENGKKTEKQTFNKLFFANPIDHSTKSIQKISSFIQTKNIYISIDRDYLSEEVVQTNWDQGNNQLSDLLFAVELLAQNHKLVGADVCGDIVWDYQTLNQFTMQATLQQSIEVNRKIFETLSSLL</sequence>
<accession>A0A1M4SGT9</accession>
<dbReference type="PROSITE" id="PS51409">
    <property type="entry name" value="ARGINASE_2"/>
    <property type="match status" value="1"/>
</dbReference>
<keyword evidence="3" id="KW-1185">Reference proteome</keyword>
<gene>
    <name evidence="2" type="ORF">SAMN02745249_00174</name>
</gene>
<protein>
    <submittedName>
        <fullName evidence="2">Arginase family enzyme</fullName>
    </submittedName>
</protein>
<dbReference type="GO" id="GO:0046872">
    <property type="term" value="F:metal ion binding"/>
    <property type="evidence" value="ECO:0007669"/>
    <property type="project" value="InterPro"/>
</dbReference>
<evidence type="ECO:0000256" key="1">
    <source>
        <dbReference type="PROSITE-ProRule" id="PRU00742"/>
    </source>
</evidence>
<dbReference type="Gene3D" id="3.40.800.10">
    <property type="entry name" value="Ureohydrolase domain"/>
    <property type="match status" value="1"/>
</dbReference>
<name>A0A1M4SGT9_9LACT</name>
<dbReference type="EMBL" id="FQUF01000003">
    <property type="protein sequence ID" value="SHE31368.1"/>
    <property type="molecule type" value="Genomic_DNA"/>
</dbReference>
<reference evidence="2 3" key="1">
    <citation type="submission" date="2016-11" db="EMBL/GenBank/DDBJ databases">
        <authorList>
            <person name="Jaros S."/>
            <person name="Januszkiewicz K."/>
            <person name="Wedrychowicz H."/>
        </authorList>
    </citation>
    <scope>NUCLEOTIDE SEQUENCE [LARGE SCALE GENOMIC DNA]</scope>
    <source>
        <strain evidence="2 3">DSM 15692</strain>
    </source>
</reference>
<dbReference type="InterPro" id="IPR006035">
    <property type="entry name" value="Ureohydrolase"/>
</dbReference>
<dbReference type="PANTHER" id="PTHR11358:SF41">
    <property type="entry name" value="ARGINASE"/>
    <property type="match status" value="1"/>
</dbReference>
<dbReference type="InterPro" id="IPR023696">
    <property type="entry name" value="Ureohydrolase_dom_sf"/>
</dbReference>
<dbReference type="PANTHER" id="PTHR11358">
    <property type="entry name" value="ARGINASE/AGMATINASE"/>
    <property type="match status" value="1"/>
</dbReference>
<dbReference type="GO" id="GO:0008783">
    <property type="term" value="F:agmatinase activity"/>
    <property type="evidence" value="ECO:0007669"/>
    <property type="project" value="TreeGrafter"/>
</dbReference>
<dbReference type="SUPFAM" id="SSF52768">
    <property type="entry name" value="Arginase/deacetylase"/>
    <property type="match status" value="1"/>
</dbReference>
<evidence type="ECO:0000313" key="2">
    <source>
        <dbReference type="EMBL" id="SHE31368.1"/>
    </source>
</evidence>
<organism evidence="2 3">
    <name type="scientific">Atopostipes suicloacalis DSM 15692</name>
    <dbReference type="NCBI Taxonomy" id="1121025"/>
    <lineage>
        <taxon>Bacteria</taxon>
        <taxon>Bacillati</taxon>
        <taxon>Bacillota</taxon>
        <taxon>Bacilli</taxon>
        <taxon>Lactobacillales</taxon>
        <taxon>Carnobacteriaceae</taxon>
        <taxon>Atopostipes</taxon>
    </lineage>
</organism>
<dbReference type="STRING" id="1121025.SAMN02745249_00174"/>